<keyword evidence="6" id="KW-1185">Reference proteome</keyword>
<sequence>MAVVQEALAQGAHAVVRAVIRQVTEPTSIPPASSPTSATSVFSSATPTGSATSSSPEPSTTSAAPSPLGTGDGNNNQQSGATSSPLLFFVALGFGVVFTNLWIIVGVKYCFRYNARNRQLRGLDENGEAINMDNMPTRPHRRRREKKLMTMDEVNEKFPMMKYKSWVAARAQEGLPTAGGVSAPPSRAGSLRSVEGIVPEVALKEETNNAAEVRPDTSAATRKEGEEDATAKEVKPENATEDGAALARTQTAGSILTKDPDRAHASDDEDDDEHINPALPPEMLSTPGDSCAICIDPLEDDDDVRGLTCGHAFHAVCLDPWLTNRRACCPLCKADYYTPKPRPAPAEGDQANPTSPHGTDPSRNNGRMNLPRAPQRTFGVWPMRQTPRNSASRRGNDNANSNNSTSLFGRMWDRSGQRGTTQTSSQPQRQATTTETPAAAENGGLLGRLRGRIDPLRRGRAAPVTNAQPSPSQLEAGTAPASNTAN</sequence>
<evidence type="ECO:0000256" key="2">
    <source>
        <dbReference type="SAM" id="MobiDB-lite"/>
    </source>
</evidence>
<dbReference type="CDD" id="cd16473">
    <property type="entry name" value="RING-H2_RNF103"/>
    <property type="match status" value="1"/>
</dbReference>
<keyword evidence="1" id="KW-0862">Zinc</keyword>
<feature type="compositionally biased region" description="Polar residues" evidence="2">
    <location>
        <begin position="351"/>
        <end position="367"/>
    </location>
</feature>
<keyword evidence="1" id="KW-0863">Zinc-finger</keyword>
<dbReference type="SMART" id="SM00184">
    <property type="entry name" value="RING"/>
    <property type="match status" value="1"/>
</dbReference>
<comment type="caution">
    <text evidence="5">The sequence shown here is derived from an EMBL/GenBank/DDBJ whole genome shotgun (WGS) entry which is preliminary data.</text>
</comment>
<evidence type="ECO:0000256" key="1">
    <source>
        <dbReference type="PROSITE-ProRule" id="PRU00175"/>
    </source>
</evidence>
<feature type="region of interest" description="Disordered" evidence="2">
    <location>
        <begin position="202"/>
        <end position="287"/>
    </location>
</feature>
<keyword evidence="3" id="KW-0812">Transmembrane</keyword>
<protein>
    <recommendedName>
        <fullName evidence="4">RING-type domain-containing protein</fullName>
    </recommendedName>
</protein>
<evidence type="ECO:0000313" key="5">
    <source>
        <dbReference type="EMBL" id="KAK8008617.1"/>
    </source>
</evidence>
<dbReference type="SUPFAM" id="SSF57850">
    <property type="entry name" value="RING/U-box"/>
    <property type="match status" value="1"/>
</dbReference>
<keyword evidence="1" id="KW-0479">Metal-binding</keyword>
<dbReference type="Pfam" id="PF13639">
    <property type="entry name" value="zf-RING_2"/>
    <property type="match status" value="1"/>
</dbReference>
<feature type="compositionally biased region" description="Polar residues" evidence="2">
    <location>
        <begin position="386"/>
        <end position="407"/>
    </location>
</feature>
<dbReference type="Gene3D" id="3.30.40.10">
    <property type="entry name" value="Zinc/RING finger domain, C3HC4 (zinc finger)"/>
    <property type="match status" value="1"/>
</dbReference>
<feature type="domain" description="RING-type" evidence="4">
    <location>
        <begin position="291"/>
        <end position="333"/>
    </location>
</feature>
<dbReference type="PANTHER" id="PTHR22765">
    <property type="entry name" value="RING FINGER AND PROTEASE ASSOCIATED DOMAIN-CONTAINING"/>
    <property type="match status" value="1"/>
</dbReference>
<proteinExistence type="predicted"/>
<organism evidence="5 6">
    <name type="scientific">Apiospora marii</name>
    <dbReference type="NCBI Taxonomy" id="335849"/>
    <lineage>
        <taxon>Eukaryota</taxon>
        <taxon>Fungi</taxon>
        <taxon>Dikarya</taxon>
        <taxon>Ascomycota</taxon>
        <taxon>Pezizomycotina</taxon>
        <taxon>Sordariomycetes</taxon>
        <taxon>Xylariomycetidae</taxon>
        <taxon>Amphisphaeriales</taxon>
        <taxon>Apiosporaceae</taxon>
        <taxon>Apiospora</taxon>
    </lineage>
</organism>
<feature type="compositionally biased region" description="Low complexity" evidence="2">
    <location>
        <begin position="34"/>
        <end position="67"/>
    </location>
</feature>
<evidence type="ECO:0000259" key="4">
    <source>
        <dbReference type="PROSITE" id="PS50089"/>
    </source>
</evidence>
<dbReference type="PROSITE" id="PS50089">
    <property type="entry name" value="ZF_RING_2"/>
    <property type="match status" value="1"/>
</dbReference>
<keyword evidence="3" id="KW-0472">Membrane</keyword>
<feature type="region of interest" description="Disordered" evidence="2">
    <location>
        <begin position="343"/>
        <end position="486"/>
    </location>
</feature>
<evidence type="ECO:0000256" key="3">
    <source>
        <dbReference type="SAM" id="Phobius"/>
    </source>
</evidence>
<reference evidence="5 6" key="1">
    <citation type="submission" date="2023-01" db="EMBL/GenBank/DDBJ databases">
        <title>Analysis of 21 Apiospora genomes using comparative genomics revels a genus with tremendous synthesis potential of carbohydrate active enzymes and secondary metabolites.</title>
        <authorList>
            <person name="Sorensen T."/>
        </authorList>
    </citation>
    <scope>NUCLEOTIDE SEQUENCE [LARGE SCALE GENOMIC DNA]</scope>
    <source>
        <strain evidence="5 6">CBS 20057</strain>
    </source>
</reference>
<name>A0ABR1RDF4_9PEZI</name>
<feature type="compositionally biased region" description="Low complexity" evidence="2">
    <location>
        <begin position="431"/>
        <end position="443"/>
    </location>
</feature>
<keyword evidence="3" id="KW-1133">Transmembrane helix</keyword>
<feature type="transmembrane region" description="Helical" evidence="3">
    <location>
        <begin position="86"/>
        <end position="111"/>
    </location>
</feature>
<accession>A0ABR1RDF4</accession>
<gene>
    <name evidence="5" type="ORF">PG991_011168</name>
</gene>
<feature type="compositionally biased region" description="Basic and acidic residues" evidence="2">
    <location>
        <begin position="221"/>
        <end position="238"/>
    </location>
</feature>
<feature type="compositionally biased region" description="Polar residues" evidence="2">
    <location>
        <begin position="417"/>
        <end position="430"/>
    </location>
</feature>
<evidence type="ECO:0000313" key="6">
    <source>
        <dbReference type="Proteomes" id="UP001396898"/>
    </source>
</evidence>
<feature type="region of interest" description="Disordered" evidence="2">
    <location>
        <begin position="26"/>
        <end position="78"/>
    </location>
</feature>
<dbReference type="InterPro" id="IPR051826">
    <property type="entry name" value="E3_ubiquitin-ligase_domain"/>
</dbReference>
<dbReference type="InterPro" id="IPR013083">
    <property type="entry name" value="Znf_RING/FYVE/PHD"/>
</dbReference>
<dbReference type="Proteomes" id="UP001396898">
    <property type="component" value="Unassembled WGS sequence"/>
</dbReference>
<dbReference type="EMBL" id="JAQQWI010000016">
    <property type="protein sequence ID" value="KAK8008617.1"/>
    <property type="molecule type" value="Genomic_DNA"/>
</dbReference>
<dbReference type="InterPro" id="IPR001841">
    <property type="entry name" value="Znf_RING"/>
</dbReference>
<feature type="compositionally biased region" description="Polar residues" evidence="2">
    <location>
        <begin position="465"/>
        <end position="486"/>
    </location>
</feature>
<dbReference type="PANTHER" id="PTHR22765:SF434">
    <property type="entry name" value="GB|AAD18119.1-RELATED"/>
    <property type="match status" value="1"/>
</dbReference>